<dbReference type="AlphaFoldDB" id="A9AWR5"/>
<dbReference type="BioCyc" id="HAUR316274:GHYA-679-MONOMER"/>
<evidence type="ECO:0000313" key="1">
    <source>
        <dbReference type="EMBL" id="ABX03316.1"/>
    </source>
</evidence>
<proteinExistence type="predicted"/>
<dbReference type="Proteomes" id="UP000000787">
    <property type="component" value="Chromosome"/>
</dbReference>
<dbReference type="HOGENOM" id="CLU_1203503_0_0_0"/>
<reference evidence="1 2" key="1">
    <citation type="journal article" date="2011" name="Stand. Genomic Sci.">
        <title>Complete genome sequence of the filamentous gliding predatory bacterium Herpetosiphon aurantiacus type strain (114-95(T)).</title>
        <authorList>
            <person name="Kiss H."/>
            <person name="Nett M."/>
            <person name="Domin N."/>
            <person name="Martin K."/>
            <person name="Maresca J.A."/>
            <person name="Copeland A."/>
            <person name="Lapidus A."/>
            <person name="Lucas S."/>
            <person name="Berry K.W."/>
            <person name="Glavina Del Rio T."/>
            <person name="Dalin E."/>
            <person name="Tice H."/>
            <person name="Pitluck S."/>
            <person name="Richardson P."/>
            <person name="Bruce D."/>
            <person name="Goodwin L."/>
            <person name="Han C."/>
            <person name="Detter J.C."/>
            <person name="Schmutz J."/>
            <person name="Brettin T."/>
            <person name="Land M."/>
            <person name="Hauser L."/>
            <person name="Kyrpides N.C."/>
            <person name="Ivanova N."/>
            <person name="Goker M."/>
            <person name="Woyke T."/>
            <person name="Klenk H.P."/>
            <person name="Bryant D.A."/>
        </authorList>
    </citation>
    <scope>NUCLEOTIDE SEQUENCE [LARGE SCALE GENOMIC DNA]</scope>
    <source>
        <strain evidence="2">ATCC 23779 / DSM 785 / 114-95</strain>
    </source>
</reference>
<dbReference type="KEGG" id="hau:Haur_0668"/>
<dbReference type="InParanoid" id="A9AWR5"/>
<name>A9AWR5_HERA2</name>
<dbReference type="EMBL" id="CP000875">
    <property type="protein sequence ID" value="ABX03316.1"/>
    <property type="molecule type" value="Genomic_DNA"/>
</dbReference>
<dbReference type="eggNOG" id="ENOG502ZE33">
    <property type="taxonomic scope" value="Bacteria"/>
</dbReference>
<organism evidence="1 2">
    <name type="scientific">Herpetosiphon aurantiacus (strain ATCC 23779 / DSM 785 / 114-95)</name>
    <dbReference type="NCBI Taxonomy" id="316274"/>
    <lineage>
        <taxon>Bacteria</taxon>
        <taxon>Bacillati</taxon>
        <taxon>Chloroflexota</taxon>
        <taxon>Chloroflexia</taxon>
        <taxon>Herpetosiphonales</taxon>
        <taxon>Herpetosiphonaceae</taxon>
        <taxon>Herpetosiphon</taxon>
    </lineage>
</organism>
<sequence>MATTNKKPKVFSWQPMDLLPNPSIKINPPEAASWLRTLEPFVFQANHDNNAVARIPKLVNEEVIYIYYDPSQKRTIETEPYNYEHRQLHETPSISKQVLRWLNKDKDHFDHIHQAIEKSRFMLELEDNWDEEGSVGYKEDTWIKAVNLLLDMVKQYFAMNNQKIPTPIIGLGPDGSIDISWKHSNKHLLINVDATDDLVTYSGDNAADNSLSGSFDLSEGGLWLLVWLMS</sequence>
<protein>
    <submittedName>
        <fullName evidence="1">Uncharacterized protein</fullName>
    </submittedName>
</protein>
<gene>
    <name evidence="1" type="ordered locus">Haur_0668</name>
</gene>
<dbReference type="STRING" id="316274.Haur_0668"/>
<keyword evidence="2" id="KW-1185">Reference proteome</keyword>
<evidence type="ECO:0000313" key="2">
    <source>
        <dbReference type="Proteomes" id="UP000000787"/>
    </source>
</evidence>
<accession>A9AWR5</accession>